<reference evidence="1" key="1">
    <citation type="journal article" date="2019" name="bioRxiv">
        <title>The Genome of the Zebra Mussel, Dreissena polymorpha: A Resource for Invasive Species Research.</title>
        <authorList>
            <person name="McCartney M.A."/>
            <person name="Auch B."/>
            <person name="Kono T."/>
            <person name="Mallez S."/>
            <person name="Zhang Y."/>
            <person name="Obille A."/>
            <person name="Becker A."/>
            <person name="Abrahante J.E."/>
            <person name="Garbe J."/>
            <person name="Badalamenti J.P."/>
            <person name="Herman A."/>
            <person name="Mangelson H."/>
            <person name="Liachko I."/>
            <person name="Sullivan S."/>
            <person name="Sone E.D."/>
            <person name="Koren S."/>
            <person name="Silverstein K.A.T."/>
            <person name="Beckman K.B."/>
            <person name="Gohl D.M."/>
        </authorList>
    </citation>
    <scope>NUCLEOTIDE SEQUENCE</scope>
    <source>
        <strain evidence="1">Duluth1</strain>
        <tissue evidence="1">Whole animal</tissue>
    </source>
</reference>
<evidence type="ECO:0000313" key="1">
    <source>
        <dbReference type="EMBL" id="KAH3880104.1"/>
    </source>
</evidence>
<name>A0A9D4MQT8_DREPO</name>
<protein>
    <submittedName>
        <fullName evidence="1">Uncharacterized protein</fullName>
    </submittedName>
</protein>
<dbReference type="AlphaFoldDB" id="A0A9D4MQT8"/>
<accession>A0A9D4MQT8</accession>
<dbReference type="EMBL" id="JAIWYP010000001">
    <property type="protein sequence ID" value="KAH3880104.1"/>
    <property type="molecule type" value="Genomic_DNA"/>
</dbReference>
<proteinExistence type="predicted"/>
<dbReference type="Proteomes" id="UP000828390">
    <property type="component" value="Unassembled WGS sequence"/>
</dbReference>
<reference evidence="1" key="2">
    <citation type="submission" date="2020-11" db="EMBL/GenBank/DDBJ databases">
        <authorList>
            <person name="McCartney M.A."/>
            <person name="Auch B."/>
            <person name="Kono T."/>
            <person name="Mallez S."/>
            <person name="Becker A."/>
            <person name="Gohl D.M."/>
            <person name="Silverstein K.A.T."/>
            <person name="Koren S."/>
            <person name="Bechman K.B."/>
            <person name="Herman A."/>
            <person name="Abrahante J.E."/>
            <person name="Garbe J."/>
        </authorList>
    </citation>
    <scope>NUCLEOTIDE SEQUENCE</scope>
    <source>
        <strain evidence="1">Duluth1</strain>
        <tissue evidence="1">Whole animal</tissue>
    </source>
</reference>
<organism evidence="1 2">
    <name type="scientific">Dreissena polymorpha</name>
    <name type="common">Zebra mussel</name>
    <name type="synonym">Mytilus polymorpha</name>
    <dbReference type="NCBI Taxonomy" id="45954"/>
    <lineage>
        <taxon>Eukaryota</taxon>
        <taxon>Metazoa</taxon>
        <taxon>Spiralia</taxon>
        <taxon>Lophotrochozoa</taxon>
        <taxon>Mollusca</taxon>
        <taxon>Bivalvia</taxon>
        <taxon>Autobranchia</taxon>
        <taxon>Heteroconchia</taxon>
        <taxon>Euheterodonta</taxon>
        <taxon>Imparidentia</taxon>
        <taxon>Neoheterodontei</taxon>
        <taxon>Myida</taxon>
        <taxon>Dreissenoidea</taxon>
        <taxon>Dreissenidae</taxon>
        <taxon>Dreissena</taxon>
    </lineage>
</organism>
<comment type="caution">
    <text evidence="1">The sequence shown here is derived from an EMBL/GenBank/DDBJ whole genome shotgun (WGS) entry which is preliminary data.</text>
</comment>
<keyword evidence="2" id="KW-1185">Reference proteome</keyword>
<sequence>MAASVHGQTGRCAVATVQTHTGREFVTVITPDLYVVVDTVGLEKKWTILVYLIAAQQQQQQQQQQQLHHQQGHQQS</sequence>
<gene>
    <name evidence="1" type="ORF">DPMN_004017</name>
</gene>
<evidence type="ECO:0000313" key="2">
    <source>
        <dbReference type="Proteomes" id="UP000828390"/>
    </source>
</evidence>